<evidence type="ECO:0000256" key="7">
    <source>
        <dbReference type="HAMAP-Rule" id="MF_00201"/>
    </source>
</evidence>
<sequence>MDILKTRAVALKDYKFLEQDKIVIFYTQDFGIFKVVAKGARRIKSRFAVAVQFPSYIDILVYRRKSLNSGILSDCRIRHLFPGIRKNIFRFAYASYLAEILLSSLKEGQVNKALFSLLLRALFTLEQGKKEDFGIISSFYKLKLFHLVGYTPQLKRCVECGKNRDYFNSFYFAPAKGGILCEECGKKDIQAIATSRTAVLAMDYLLYNGKITAPTVPGGHGIEKQINSLLDAYFLFHIDGEKGSSWSLIKHLEKLK</sequence>
<evidence type="ECO:0000256" key="5">
    <source>
        <dbReference type="ARBA" id="ARBA00023204"/>
    </source>
</evidence>
<dbReference type="SUPFAM" id="SSF50249">
    <property type="entry name" value="Nucleic acid-binding proteins"/>
    <property type="match status" value="1"/>
</dbReference>
<dbReference type="HAMAP" id="MF_00201">
    <property type="entry name" value="RecO"/>
    <property type="match status" value="1"/>
</dbReference>
<comment type="caution">
    <text evidence="9">The sequence shown here is derived from an EMBL/GenBank/DDBJ whole genome shotgun (WGS) entry which is preliminary data.</text>
</comment>
<dbReference type="AlphaFoldDB" id="A0A662DI72"/>
<dbReference type="Gene3D" id="1.20.1440.120">
    <property type="entry name" value="Recombination protein O, C-terminal domain"/>
    <property type="match status" value="1"/>
</dbReference>
<proteinExistence type="inferred from homology"/>
<accession>A0A662DI72</accession>
<dbReference type="InterPro" id="IPR012340">
    <property type="entry name" value="NA-bd_OB-fold"/>
</dbReference>
<keyword evidence="3 7" id="KW-0227">DNA damage</keyword>
<evidence type="ECO:0000256" key="6">
    <source>
        <dbReference type="ARBA" id="ARBA00033409"/>
    </source>
</evidence>
<dbReference type="GO" id="GO:0043590">
    <property type="term" value="C:bacterial nucleoid"/>
    <property type="evidence" value="ECO:0007669"/>
    <property type="project" value="TreeGrafter"/>
</dbReference>
<keyword evidence="5 7" id="KW-0234">DNA repair</keyword>
<dbReference type="GO" id="GO:0006302">
    <property type="term" value="P:double-strand break repair"/>
    <property type="evidence" value="ECO:0007669"/>
    <property type="project" value="TreeGrafter"/>
</dbReference>
<keyword evidence="4 7" id="KW-0233">DNA recombination</keyword>
<dbReference type="NCBIfam" id="TIGR00613">
    <property type="entry name" value="reco"/>
    <property type="match status" value="1"/>
</dbReference>
<dbReference type="InterPro" id="IPR003717">
    <property type="entry name" value="RecO"/>
</dbReference>
<protein>
    <recommendedName>
        <fullName evidence="2 7">DNA repair protein RecO</fullName>
    </recommendedName>
    <alternativeName>
        <fullName evidence="6 7">Recombination protein O</fullName>
    </alternativeName>
</protein>
<evidence type="ECO:0000256" key="2">
    <source>
        <dbReference type="ARBA" id="ARBA00021310"/>
    </source>
</evidence>
<dbReference type="Pfam" id="PF02565">
    <property type="entry name" value="RecO_C"/>
    <property type="match status" value="1"/>
</dbReference>
<evidence type="ECO:0000256" key="4">
    <source>
        <dbReference type="ARBA" id="ARBA00023172"/>
    </source>
</evidence>
<feature type="domain" description="DNA replication/recombination mediator RecO N-terminal" evidence="8">
    <location>
        <begin position="1"/>
        <end position="77"/>
    </location>
</feature>
<gene>
    <name evidence="7 9" type="primary">recO</name>
    <name evidence="9" type="ORF">DRJ04_03180</name>
</gene>
<evidence type="ECO:0000256" key="3">
    <source>
        <dbReference type="ARBA" id="ARBA00022763"/>
    </source>
</evidence>
<dbReference type="SUPFAM" id="SSF57863">
    <property type="entry name" value="ArfGap/RecO-like zinc finger"/>
    <property type="match status" value="1"/>
</dbReference>
<comment type="function">
    <text evidence="7">Involved in DNA repair and RecF pathway recombination.</text>
</comment>
<evidence type="ECO:0000313" key="9">
    <source>
        <dbReference type="EMBL" id="RLE14003.1"/>
    </source>
</evidence>
<name>A0A662DI72_UNCAE</name>
<organism evidence="9 10">
    <name type="scientific">Aerophobetes bacterium</name>
    <dbReference type="NCBI Taxonomy" id="2030807"/>
    <lineage>
        <taxon>Bacteria</taxon>
        <taxon>Candidatus Aerophobota</taxon>
    </lineage>
</organism>
<reference evidence="9 10" key="1">
    <citation type="submission" date="2018-06" db="EMBL/GenBank/DDBJ databases">
        <title>Extensive metabolic versatility and redundancy in microbially diverse, dynamic hydrothermal sediments.</title>
        <authorList>
            <person name="Dombrowski N."/>
            <person name="Teske A."/>
            <person name="Baker B.J."/>
        </authorList>
    </citation>
    <scope>NUCLEOTIDE SEQUENCE [LARGE SCALE GENOMIC DNA]</scope>
    <source>
        <strain evidence="9">B3_G15</strain>
    </source>
</reference>
<dbReference type="Pfam" id="PF11967">
    <property type="entry name" value="RecO_N"/>
    <property type="match status" value="1"/>
</dbReference>
<evidence type="ECO:0000259" key="8">
    <source>
        <dbReference type="Pfam" id="PF11967"/>
    </source>
</evidence>
<evidence type="ECO:0000256" key="1">
    <source>
        <dbReference type="ARBA" id="ARBA00007452"/>
    </source>
</evidence>
<dbReference type="EMBL" id="QMQA01000065">
    <property type="protein sequence ID" value="RLE14003.1"/>
    <property type="molecule type" value="Genomic_DNA"/>
</dbReference>
<dbReference type="PANTHER" id="PTHR33991:SF1">
    <property type="entry name" value="DNA REPAIR PROTEIN RECO"/>
    <property type="match status" value="1"/>
</dbReference>
<dbReference type="Gene3D" id="2.40.50.140">
    <property type="entry name" value="Nucleic acid-binding proteins"/>
    <property type="match status" value="1"/>
</dbReference>
<dbReference type="GO" id="GO:0006310">
    <property type="term" value="P:DNA recombination"/>
    <property type="evidence" value="ECO:0007669"/>
    <property type="project" value="UniProtKB-UniRule"/>
</dbReference>
<dbReference type="InterPro" id="IPR022572">
    <property type="entry name" value="DNA_rep/recomb_RecO_N"/>
</dbReference>
<evidence type="ECO:0000313" key="10">
    <source>
        <dbReference type="Proteomes" id="UP000280417"/>
    </source>
</evidence>
<dbReference type="InterPro" id="IPR037278">
    <property type="entry name" value="ARFGAP/RecO"/>
</dbReference>
<dbReference type="PANTHER" id="PTHR33991">
    <property type="entry name" value="DNA REPAIR PROTEIN RECO"/>
    <property type="match status" value="1"/>
</dbReference>
<dbReference type="InterPro" id="IPR042242">
    <property type="entry name" value="RecO_C"/>
</dbReference>
<comment type="similarity">
    <text evidence="1 7">Belongs to the RecO family.</text>
</comment>
<dbReference type="Proteomes" id="UP000280417">
    <property type="component" value="Unassembled WGS sequence"/>
</dbReference>